<protein>
    <submittedName>
        <fullName evidence="2">DUF898 family protein</fullName>
    </submittedName>
</protein>
<feature type="transmembrane region" description="Helical" evidence="1">
    <location>
        <begin position="106"/>
        <end position="125"/>
    </location>
</feature>
<keyword evidence="1" id="KW-1133">Transmembrane helix</keyword>
<dbReference type="InterPro" id="IPR010295">
    <property type="entry name" value="DUF898"/>
</dbReference>
<keyword evidence="1" id="KW-0472">Membrane</keyword>
<reference evidence="2 3" key="1">
    <citation type="submission" date="2018-07" db="EMBL/GenBank/DDBJ databases">
        <authorList>
            <person name="Quirk P.G."/>
            <person name="Krulwich T.A."/>
        </authorList>
    </citation>
    <scope>NUCLEOTIDE SEQUENCE [LARGE SCALE GENOMIC DNA]</scope>
    <source>
        <strain evidence="2 3">CC-BB4</strain>
    </source>
</reference>
<feature type="transmembrane region" description="Helical" evidence="1">
    <location>
        <begin position="145"/>
        <end position="169"/>
    </location>
</feature>
<feature type="transmembrane region" description="Helical" evidence="1">
    <location>
        <begin position="26"/>
        <end position="44"/>
    </location>
</feature>
<dbReference type="KEGG" id="ptaw:DW352_24680"/>
<organism evidence="2 3">
    <name type="scientific">Pseudolabrys taiwanensis</name>
    <dbReference type="NCBI Taxonomy" id="331696"/>
    <lineage>
        <taxon>Bacteria</taxon>
        <taxon>Pseudomonadati</taxon>
        <taxon>Pseudomonadota</taxon>
        <taxon>Alphaproteobacteria</taxon>
        <taxon>Hyphomicrobiales</taxon>
        <taxon>Xanthobacteraceae</taxon>
        <taxon>Pseudolabrys</taxon>
    </lineage>
</organism>
<dbReference type="Pfam" id="PF05987">
    <property type="entry name" value="DUF898"/>
    <property type="match status" value="1"/>
</dbReference>
<feature type="transmembrane region" description="Helical" evidence="1">
    <location>
        <begin position="307"/>
        <end position="332"/>
    </location>
</feature>
<dbReference type="Proteomes" id="UP000254889">
    <property type="component" value="Chromosome"/>
</dbReference>
<feature type="transmembrane region" description="Helical" evidence="1">
    <location>
        <begin position="254"/>
        <end position="276"/>
    </location>
</feature>
<dbReference type="RefSeq" id="WP_115693817.1">
    <property type="nucleotide sequence ID" value="NZ_CP031417.1"/>
</dbReference>
<keyword evidence="1" id="KW-0812">Transmembrane</keyword>
<name>A0A346A2P1_9HYPH</name>
<evidence type="ECO:0000313" key="2">
    <source>
        <dbReference type="EMBL" id="AXK83438.1"/>
    </source>
</evidence>
<evidence type="ECO:0000313" key="3">
    <source>
        <dbReference type="Proteomes" id="UP000254889"/>
    </source>
</evidence>
<gene>
    <name evidence="2" type="ORF">DW352_24680</name>
</gene>
<feature type="transmembrane region" description="Helical" evidence="1">
    <location>
        <begin position="198"/>
        <end position="221"/>
    </location>
</feature>
<feature type="transmembrane region" description="Helical" evidence="1">
    <location>
        <begin position="73"/>
        <end position="94"/>
    </location>
</feature>
<sequence length="419" mass="45223">MTVEASETAGTAGVRFLGARKAYWRLLVRGGVLLMVTLGIYRFWLNTDVRRFLWANTEIAGESLEYNGTPVELLIGFLAAVAILIPVYAGFFLAALDIGTLGEMSGIVGVALLGLAGQYAIYRARSYRLTRTVFRGLRFHQTGSAGVYAVRAFLWWALTALSIGLAYPFQVASLERFKMRHTFYGDLPGRFAGAGWRLFLRGLPLWLLLMAPLALAIGAFIEVVDWVALADALSAESDDVMAHIARSNPELPNAIVFAILMVLTSIALALLLFPAYRAIMLRWWLSGLRFGGIELSSHLKMRRVYGAYLRFLGLALAFSVVLALGSLPALWVVGVLTAGEDASIAAEAGAALVLIGGYVTAALGYSTLYRATVGYALWQLSMESLQLVGLAALDHVTAQGQPSSALGEGLADTLRVSGY</sequence>
<evidence type="ECO:0000256" key="1">
    <source>
        <dbReference type="SAM" id="Phobius"/>
    </source>
</evidence>
<dbReference type="OrthoDB" id="7462354at2"/>
<dbReference type="EMBL" id="CP031417">
    <property type="protein sequence ID" value="AXK83438.1"/>
    <property type="molecule type" value="Genomic_DNA"/>
</dbReference>
<keyword evidence="3" id="KW-1185">Reference proteome</keyword>
<proteinExistence type="predicted"/>
<feature type="transmembrane region" description="Helical" evidence="1">
    <location>
        <begin position="344"/>
        <end position="365"/>
    </location>
</feature>
<accession>A0A346A2P1</accession>
<dbReference type="AlphaFoldDB" id="A0A346A2P1"/>